<reference evidence="1" key="1">
    <citation type="submission" date="2016-04" db="EMBL/GenBank/DDBJ databases">
        <authorList>
            <person name="Evans L.H."/>
            <person name="Alamgir A."/>
            <person name="Owens N."/>
            <person name="Weber N.D."/>
            <person name="Virtaneva K."/>
            <person name="Barbian K."/>
            <person name="Babar A."/>
            <person name="Rosenke K."/>
        </authorList>
    </citation>
    <scope>NUCLEOTIDE SEQUENCE</scope>
    <source>
        <strain evidence="1">86</strain>
    </source>
</reference>
<dbReference type="InterPro" id="IPR019657">
    <property type="entry name" value="ComFB"/>
</dbReference>
<gene>
    <name evidence="1" type="ORF">KL86DPRO_20423</name>
</gene>
<sequence length="96" mass="10876">MTTKEPQYTIAGVDVADVRNRNEIRIVEKMQYALDKLGNPEMTPQAVRDAYALALNLLPARYKQSGTIVLREPIRESHLEEATVRALKQVLNSPKK</sequence>
<dbReference type="AlphaFoldDB" id="A0A212K087"/>
<evidence type="ECO:0008006" key="2">
    <source>
        <dbReference type="Google" id="ProtNLM"/>
    </source>
</evidence>
<dbReference type="EMBL" id="FLUQ01000002">
    <property type="protein sequence ID" value="SBW05066.1"/>
    <property type="molecule type" value="Genomic_DNA"/>
</dbReference>
<dbReference type="Pfam" id="PF10719">
    <property type="entry name" value="ComFB"/>
    <property type="match status" value="1"/>
</dbReference>
<name>A0A212K087_9DELT</name>
<accession>A0A212K087</accession>
<organism evidence="1">
    <name type="scientific">uncultured delta proteobacterium</name>
    <dbReference type="NCBI Taxonomy" id="34034"/>
    <lineage>
        <taxon>Bacteria</taxon>
        <taxon>Deltaproteobacteria</taxon>
        <taxon>environmental samples</taxon>
    </lineage>
</organism>
<proteinExistence type="predicted"/>
<protein>
    <recommendedName>
        <fullName evidence="2">Late competence development protein ComFB</fullName>
    </recommendedName>
</protein>
<evidence type="ECO:0000313" key="1">
    <source>
        <dbReference type="EMBL" id="SBW05066.1"/>
    </source>
</evidence>